<dbReference type="EMBL" id="BSYA01000086">
    <property type="protein sequence ID" value="GMG31518.1"/>
    <property type="molecule type" value="Genomic_DNA"/>
</dbReference>
<feature type="region of interest" description="Disordered" evidence="1">
    <location>
        <begin position="1"/>
        <end position="135"/>
    </location>
</feature>
<accession>A0AAN5BZG5</accession>
<dbReference type="AlphaFoldDB" id="A0AAN5BZG5"/>
<feature type="compositionally biased region" description="Polar residues" evidence="1">
    <location>
        <begin position="96"/>
        <end position="106"/>
    </location>
</feature>
<protein>
    <submittedName>
        <fullName evidence="2">Unnamed protein product</fullName>
    </submittedName>
</protein>
<dbReference type="Proteomes" id="UP001165205">
    <property type="component" value="Unassembled WGS sequence"/>
</dbReference>
<comment type="caution">
    <text evidence="2">The sequence shown here is derived from an EMBL/GenBank/DDBJ whole genome shotgun (WGS) entry which is preliminary data.</text>
</comment>
<evidence type="ECO:0000313" key="2">
    <source>
        <dbReference type="EMBL" id="GMG31518.1"/>
    </source>
</evidence>
<evidence type="ECO:0000313" key="3">
    <source>
        <dbReference type="Proteomes" id="UP001165205"/>
    </source>
</evidence>
<sequence length="168" mass="18359">MMGEYRASRTETTESGPSRCEGESVEVSSNDKDGNKGGTSVDARKRKWRKIREIGECQIEANGQERRGSTDSGVSAEDDVMRPGRVTSSRPKERLTISSLGESTSAKLVRDNDLLGTSGKQGGQKGGDGFGDDREPIQMNIQNRNRLITGMTGMTGRRMVRFLKATVK</sequence>
<organism evidence="2 3">
    <name type="scientific">Aspergillus oryzae</name>
    <name type="common">Yellow koji mold</name>
    <dbReference type="NCBI Taxonomy" id="5062"/>
    <lineage>
        <taxon>Eukaryota</taxon>
        <taxon>Fungi</taxon>
        <taxon>Dikarya</taxon>
        <taxon>Ascomycota</taxon>
        <taxon>Pezizomycotina</taxon>
        <taxon>Eurotiomycetes</taxon>
        <taxon>Eurotiomycetidae</taxon>
        <taxon>Eurotiales</taxon>
        <taxon>Aspergillaceae</taxon>
        <taxon>Aspergillus</taxon>
        <taxon>Aspergillus subgen. Circumdati</taxon>
    </lineage>
</organism>
<proteinExistence type="predicted"/>
<reference evidence="2" key="1">
    <citation type="submission" date="2023-04" db="EMBL/GenBank/DDBJ databases">
        <title>Aspergillus oryzae NBRC 4228.</title>
        <authorList>
            <person name="Ichikawa N."/>
            <person name="Sato H."/>
            <person name="Tonouchi N."/>
        </authorList>
    </citation>
    <scope>NUCLEOTIDE SEQUENCE</scope>
    <source>
        <strain evidence="2">NBRC 4228</strain>
    </source>
</reference>
<gene>
    <name evidence="2" type="ORF">Aory04_000739500</name>
</gene>
<feature type="compositionally biased region" description="Basic and acidic residues" evidence="1">
    <location>
        <begin position="1"/>
        <end position="12"/>
    </location>
</feature>
<name>A0AAN5BZG5_ASPOZ</name>
<feature type="compositionally biased region" description="Gly residues" evidence="1">
    <location>
        <begin position="119"/>
        <end position="129"/>
    </location>
</feature>
<evidence type="ECO:0000256" key="1">
    <source>
        <dbReference type="SAM" id="MobiDB-lite"/>
    </source>
</evidence>